<keyword evidence="5" id="KW-1185">Reference proteome</keyword>
<dbReference type="Pfam" id="PF00572">
    <property type="entry name" value="Ribosomal_L13"/>
    <property type="match status" value="1"/>
</dbReference>
<organism evidence="4 5">
    <name type="scientific">Rozella allomycis (strain CSF55)</name>
    <dbReference type="NCBI Taxonomy" id="988480"/>
    <lineage>
        <taxon>Eukaryota</taxon>
        <taxon>Fungi</taxon>
        <taxon>Fungi incertae sedis</taxon>
        <taxon>Cryptomycota</taxon>
        <taxon>Cryptomycota incertae sedis</taxon>
        <taxon>Rozella</taxon>
    </lineage>
</organism>
<dbReference type="STRING" id="988480.A0A075AU40"/>
<keyword evidence="3" id="KW-0687">Ribonucleoprotein</keyword>
<dbReference type="GO" id="GO:0006412">
    <property type="term" value="P:translation"/>
    <property type="evidence" value="ECO:0007669"/>
    <property type="project" value="InterPro"/>
</dbReference>
<dbReference type="GO" id="GO:0003735">
    <property type="term" value="F:structural constituent of ribosome"/>
    <property type="evidence" value="ECO:0007669"/>
    <property type="project" value="InterPro"/>
</dbReference>
<dbReference type="EMBL" id="KE561047">
    <property type="protein sequence ID" value="EPZ33655.1"/>
    <property type="molecule type" value="Genomic_DNA"/>
</dbReference>
<dbReference type="AlphaFoldDB" id="A0A075AU40"/>
<dbReference type="PANTHER" id="PTHR11545:SF2">
    <property type="entry name" value="LARGE RIBOSOMAL SUBUNIT PROTEIN UL13M"/>
    <property type="match status" value="1"/>
</dbReference>
<evidence type="ECO:0000313" key="5">
    <source>
        <dbReference type="Proteomes" id="UP000030755"/>
    </source>
</evidence>
<sequence>MLLYNQVMPAYNSSVINAPVMNFFSYNMATLAYNRVWHLIDAKHQILGKLATQIAVCLMGKTKPIFHRGADTGDYVVVINSNSFRLTGNKMKYKTYVRHSGYPGGFKQYNIKYKMEKDPAFVIKHAVKGMLPRNDLRSYRLDRLFCFEGEDHPYADRIVRDYRKYYLEKLIEEQKNKAAEITNSN</sequence>
<dbReference type="NCBIfam" id="TIGR01066">
    <property type="entry name" value="rplM_bact"/>
    <property type="match status" value="1"/>
</dbReference>
<dbReference type="PANTHER" id="PTHR11545">
    <property type="entry name" value="RIBOSOMAL PROTEIN L13"/>
    <property type="match status" value="1"/>
</dbReference>
<dbReference type="Proteomes" id="UP000030755">
    <property type="component" value="Unassembled WGS sequence"/>
</dbReference>
<proteinExistence type="inferred from homology"/>
<keyword evidence="2 4" id="KW-0689">Ribosomal protein</keyword>
<dbReference type="GO" id="GO:0005762">
    <property type="term" value="C:mitochondrial large ribosomal subunit"/>
    <property type="evidence" value="ECO:0007669"/>
    <property type="project" value="TreeGrafter"/>
</dbReference>
<evidence type="ECO:0000313" key="4">
    <source>
        <dbReference type="EMBL" id="EPZ33655.1"/>
    </source>
</evidence>
<evidence type="ECO:0000256" key="3">
    <source>
        <dbReference type="ARBA" id="ARBA00023274"/>
    </source>
</evidence>
<protein>
    <submittedName>
        <fullName evidence="4">Ribosomal protein L13, bacterial-type domain-containing protein</fullName>
    </submittedName>
</protein>
<dbReference type="GO" id="GO:0003729">
    <property type="term" value="F:mRNA binding"/>
    <property type="evidence" value="ECO:0007669"/>
    <property type="project" value="TreeGrafter"/>
</dbReference>
<dbReference type="HOGENOM" id="CLU_082184_1_2_1"/>
<evidence type="ECO:0000256" key="1">
    <source>
        <dbReference type="ARBA" id="ARBA00006227"/>
    </source>
</evidence>
<gene>
    <name evidence="4" type="ORF">O9G_000430</name>
</gene>
<dbReference type="SUPFAM" id="SSF52161">
    <property type="entry name" value="Ribosomal protein L13"/>
    <property type="match status" value="1"/>
</dbReference>
<dbReference type="InterPro" id="IPR036899">
    <property type="entry name" value="Ribosomal_uL13_sf"/>
</dbReference>
<dbReference type="CDD" id="cd00392">
    <property type="entry name" value="Ribosomal_L13"/>
    <property type="match status" value="1"/>
</dbReference>
<dbReference type="OMA" id="HKPIYTP"/>
<name>A0A075AU40_ROZAC</name>
<dbReference type="OrthoDB" id="274622at2759"/>
<evidence type="ECO:0000256" key="2">
    <source>
        <dbReference type="ARBA" id="ARBA00022980"/>
    </source>
</evidence>
<comment type="similarity">
    <text evidence="1">Belongs to the universal ribosomal protein uL13 family.</text>
</comment>
<dbReference type="InterPro" id="IPR005823">
    <property type="entry name" value="Ribosomal_uL13_bac-type"/>
</dbReference>
<dbReference type="Gene3D" id="3.90.1180.10">
    <property type="entry name" value="Ribosomal protein L13"/>
    <property type="match status" value="1"/>
</dbReference>
<accession>A0A075AU40</accession>
<dbReference type="HAMAP" id="MF_01366">
    <property type="entry name" value="Ribosomal_uL13"/>
    <property type="match status" value="1"/>
</dbReference>
<dbReference type="PIRSF" id="PIRSF002181">
    <property type="entry name" value="Ribosomal_L13"/>
    <property type="match status" value="1"/>
</dbReference>
<dbReference type="InterPro" id="IPR005822">
    <property type="entry name" value="Ribosomal_uL13"/>
</dbReference>
<reference evidence="4 5" key="1">
    <citation type="journal article" date="2013" name="Curr. Biol.">
        <title>Shared signatures of parasitism and phylogenomics unite Cryptomycota and microsporidia.</title>
        <authorList>
            <person name="James T.Y."/>
            <person name="Pelin A."/>
            <person name="Bonen L."/>
            <person name="Ahrendt S."/>
            <person name="Sain D."/>
            <person name="Corradi N."/>
            <person name="Stajich J.E."/>
        </authorList>
    </citation>
    <scope>NUCLEOTIDE SEQUENCE [LARGE SCALE GENOMIC DNA]</scope>
    <source>
        <strain evidence="4 5">CSF55</strain>
    </source>
</reference>
<dbReference type="GO" id="GO:0017148">
    <property type="term" value="P:negative regulation of translation"/>
    <property type="evidence" value="ECO:0007669"/>
    <property type="project" value="TreeGrafter"/>
</dbReference>